<accession>A0A327WPT3</accession>
<dbReference type="EMBL" id="QLMC01000005">
    <property type="protein sequence ID" value="RAJ94224.1"/>
    <property type="molecule type" value="Genomic_DNA"/>
</dbReference>
<comment type="caution">
    <text evidence="1">The sequence shown here is derived from an EMBL/GenBank/DDBJ whole genome shotgun (WGS) entry which is preliminary data.</text>
</comment>
<dbReference type="Proteomes" id="UP000248790">
    <property type="component" value="Unassembled WGS sequence"/>
</dbReference>
<dbReference type="AlphaFoldDB" id="A0A327WPT3"/>
<evidence type="ECO:0000313" key="2">
    <source>
        <dbReference type="Proteomes" id="UP000248790"/>
    </source>
</evidence>
<keyword evidence="2" id="KW-1185">Reference proteome</keyword>
<dbReference type="RefSeq" id="WP_111630133.1">
    <property type="nucleotide sequence ID" value="NZ_QLMC01000005.1"/>
</dbReference>
<proteinExistence type="predicted"/>
<protein>
    <submittedName>
        <fullName evidence="1">Uncharacterized protein</fullName>
    </submittedName>
</protein>
<dbReference type="OrthoDB" id="957881at2"/>
<reference evidence="1 2" key="1">
    <citation type="submission" date="2018-06" db="EMBL/GenBank/DDBJ databases">
        <title>Genomic Encyclopedia of Archaeal and Bacterial Type Strains, Phase II (KMG-II): from individual species to whole genera.</title>
        <authorList>
            <person name="Goeker M."/>
        </authorList>
    </citation>
    <scope>NUCLEOTIDE SEQUENCE [LARGE SCALE GENOMIC DNA]</scope>
    <source>
        <strain evidence="1 2">DSM 21851</strain>
    </source>
</reference>
<organism evidence="1 2">
    <name type="scientific">Larkinella arboricola</name>
    <dbReference type="NCBI Taxonomy" id="643671"/>
    <lineage>
        <taxon>Bacteria</taxon>
        <taxon>Pseudomonadati</taxon>
        <taxon>Bacteroidota</taxon>
        <taxon>Cytophagia</taxon>
        <taxon>Cytophagales</taxon>
        <taxon>Spirosomataceae</taxon>
        <taxon>Larkinella</taxon>
    </lineage>
</organism>
<gene>
    <name evidence="1" type="ORF">LX87_04109</name>
</gene>
<evidence type="ECO:0000313" key="1">
    <source>
        <dbReference type="EMBL" id="RAJ94224.1"/>
    </source>
</evidence>
<name>A0A327WPT3_LARAB</name>
<sequence length="127" mass="14214">MDKNPETPLQPAESATKRKNRVVAYILEQMALTMLAQIKPDGPFNKMLVNAAEENRKKLVATHSPDEYKPILMMRDAAVQMAHKLAGCDDVDTLNACLHYMQQLNEGKVMIMDDVDNPEAYGLTPNV</sequence>